<dbReference type="InterPro" id="IPR001041">
    <property type="entry name" value="2Fe-2S_ferredoxin-type"/>
</dbReference>
<gene>
    <name evidence="7" type="ORF">ACFOGJ_14305</name>
</gene>
<dbReference type="InterPro" id="IPR012675">
    <property type="entry name" value="Beta-grasp_dom_sf"/>
</dbReference>
<evidence type="ECO:0000259" key="6">
    <source>
        <dbReference type="PROSITE" id="PS51085"/>
    </source>
</evidence>
<dbReference type="InterPro" id="IPR006058">
    <property type="entry name" value="2Fe2S_fd_BS"/>
</dbReference>
<keyword evidence="2" id="KW-0479">Metal-binding</keyword>
<evidence type="ECO:0000313" key="7">
    <source>
        <dbReference type="EMBL" id="MFC3228412.1"/>
    </source>
</evidence>
<dbReference type="CDD" id="cd00207">
    <property type="entry name" value="fer2"/>
    <property type="match status" value="1"/>
</dbReference>
<dbReference type="PANTHER" id="PTHR44379">
    <property type="entry name" value="OXIDOREDUCTASE WITH IRON-SULFUR SUBUNIT"/>
    <property type="match status" value="1"/>
</dbReference>
<evidence type="ECO:0000256" key="2">
    <source>
        <dbReference type="ARBA" id="ARBA00022723"/>
    </source>
</evidence>
<dbReference type="Gene3D" id="3.10.20.30">
    <property type="match status" value="1"/>
</dbReference>
<reference evidence="8" key="1">
    <citation type="journal article" date="2019" name="Int. J. Syst. Evol. Microbiol.">
        <title>The Global Catalogue of Microorganisms (GCM) 10K type strain sequencing project: providing services to taxonomists for standard genome sequencing and annotation.</title>
        <authorList>
            <consortium name="The Broad Institute Genomics Platform"/>
            <consortium name="The Broad Institute Genome Sequencing Center for Infectious Disease"/>
            <person name="Wu L."/>
            <person name="Ma J."/>
        </authorList>
    </citation>
    <scope>NUCLEOTIDE SEQUENCE [LARGE SCALE GENOMIC DNA]</scope>
    <source>
        <strain evidence="8">KCTC 42964</strain>
    </source>
</reference>
<dbReference type="SUPFAM" id="SSF47741">
    <property type="entry name" value="CO dehydrogenase ISP C-domain like"/>
    <property type="match status" value="1"/>
</dbReference>
<proteinExistence type="predicted"/>
<evidence type="ECO:0000256" key="5">
    <source>
        <dbReference type="ARBA" id="ARBA00023014"/>
    </source>
</evidence>
<accession>A0ABV7L1C6</accession>
<evidence type="ECO:0000313" key="8">
    <source>
        <dbReference type="Proteomes" id="UP001595528"/>
    </source>
</evidence>
<keyword evidence="3" id="KW-0560">Oxidoreductase</keyword>
<keyword evidence="1" id="KW-0001">2Fe-2S</keyword>
<dbReference type="InterPro" id="IPR002888">
    <property type="entry name" value="2Fe-2S-bd"/>
</dbReference>
<name>A0ABV7L1C6_9PROT</name>
<evidence type="ECO:0000256" key="4">
    <source>
        <dbReference type="ARBA" id="ARBA00023004"/>
    </source>
</evidence>
<protein>
    <submittedName>
        <fullName evidence="7">(2Fe-2S)-binding protein</fullName>
    </submittedName>
</protein>
<keyword evidence="4" id="KW-0408">Iron</keyword>
<dbReference type="Proteomes" id="UP001595528">
    <property type="component" value="Unassembled WGS sequence"/>
</dbReference>
<evidence type="ECO:0000256" key="3">
    <source>
        <dbReference type="ARBA" id="ARBA00023002"/>
    </source>
</evidence>
<keyword evidence="5" id="KW-0411">Iron-sulfur</keyword>
<dbReference type="InterPro" id="IPR036010">
    <property type="entry name" value="2Fe-2S_ferredoxin-like_sf"/>
</dbReference>
<organism evidence="7 8">
    <name type="scientific">Marinibaculum pumilum</name>
    <dbReference type="NCBI Taxonomy" id="1766165"/>
    <lineage>
        <taxon>Bacteria</taxon>
        <taxon>Pseudomonadati</taxon>
        <taxon>Pseudomonadota</taxon>
        <taxon>Alphaproteobacteria</taxon>
        <taxon>Rhodospirillales</taxon>
        <taxon>Rhodospirillaceae</taxon>
        <taxon>Marinibaculum</taxon>
    </lineage>
</organism>
<comment type="caution">
    <text evidence="7">The sequence shown here is derived from an EMBL/GenBank/DDBJ whole genome shotgun (WGS) entry which is preliminary data.</text>
</comment>
<sequence>MSEKLHLTLTVNGETQEVLAPPERTLLDLLRDQVGLTGAKKACNAGICGACTVLLDGEPARACLCLAVTVGERPVTTVEGLMTGNRLSPVQQAFVDSGAIQCGFCMTGMIVSATALLAENPDPDIDAIREGLSGNLCRCSGYVKVIEAVQLAARYRREGQTA</sequence>
<keyword evidence="8" id="KW-1185">Reference proteome</keyword>
<dbReference type="Pfam" id="PF00111">
    <property type="entry name" value="Fer2"/>
    <property type="match status" value="1"/>
</dbReference>
<evidence type="ECO:0000256" key="1">
    <source>
        <dbReference type="ARBA" id="ARBA00022714"/>
    </source>
</evidence>
<dbReference type="Gene3D" id="1.10.150.120">
    <property type="entry name" value="[2Fe-2S]-binding domain"/>
    <property type="match status" value="1"/>
</dbReference>
<dbReference type="InterPro" id="IPR051452">
    <property type="entry name" value="Diverse_Oxidoreductases"/>
</dbReference>
<dbReference type="PROSITE" id="PS51085">
    <property type="entry name" value="2FE2S_FER_2"/>
    <property type="match status" value="1"/>
</dbReference>
<dbReference type="RefSeq" id="WP_379901497.1">
    <property type="nucleotide sequence ID" value="NZ_JBHRTR010000028.1"/>
</dbReference>
<dbReference type="EMBL" id="JBHRTR010000028">
    <property type="protein sequence ID" value="MFC3228412.1"/>
    <property type="molecule type" value="Genomic_DNA"/>
</dbReference>
<dbReference type="PROSITE" id="PS00197">
    <property type="entry name" value="2FE2S_FER_1"/>
    <property type="match status" value="1"/>
</dbReference>
<dbReference type="Pfam" id="PF01799">
    <property type="entry name" value="Fer2_2"/>
    <property type="match status" value="1"/>
</dbReference>
<dbReference type="PANTHER" id="PTHR44379:SF5">
    <property type="entry name" value="OXIDOREDUCTASE WITH IRON-SULFUR SUBUNIT"/>
    <property type="match status" value="1"/>
</dbReference>
<dbReference type="InterPro" id="IPR036884">
    <property type="entry name" value="2Fe-2S-bd_dom_sf"/>
</dbReference>
<dbReference type="SUPFAM" id="SSF54292">
    <property type="entry name" value="2Fe-2S ferredoxin-like"/>
    <property type="match status" value="1"/>
</dbReference>
<feature type="domain" description="2Fe-2S ferredoxin-type" evidence="6">
    <location>
        <begin position="5"/>
        <end position="81"/>
    </location>
</feature>